<name>A0A1F8AZM0_9BACT</name>
<dbReference type="Proteomes" id="UP000178313">
    <property type="component" value="Unassembled WGS sequence"/>
</dbReference>
<gene>
    <name evidence="3" type="ORF">A3E46_02660</name>
</gene>
<keyword evidence="2" id="KW-0472">Membrane</keyword>
<comment type="caution">
    <text evidence="3">The sequence shown here is derived from an EMBL/GenBank/DDBJ whole genome shotgun (WGS) entry which is preliminary data.</text>
</comment>
<proteinExistence type="predicted"/>
<reference evidence="3 4" key="1">
    <citation type="journal article" date="2016" name="Nat. Commun.">
        <title>Thousands of microbial genomes shed light on interconnected biogeochemical processes in an aquifer system.</title>
        <authorList>
            <person name="Anantharaman K."/>
            <person name="Brown C.T."/>
            <person name="Hug L.A."/>
            <person name="Sharon I."/>
            <person name="Castelle C.J."/>
            <person name="Probst A.J."/>
            <person name="Thomas B.C."/>
            <person name="Singh A."/>
            <person name="Wilkins M.J."/>
            <person name="Karaoz U."/>
            <person name="Brodie E.L."/>
            <person name="Williams K.H."/>
            <person name="Hubbard S.S."/>
            <person name="Banfield J.F."/>
        </authorList>
    </citation>
    <scope>NUCLEOTIDE SEQUENCE [LARGE SCALE GENOMIC DNA]</scope>
</reference>
<dbReference type="STRING" id="1802513.A3E46_02660"/>
<evidence type="ECO:0000256" key="2">
    <source>
        <dbReference type="SAM" id="Phobius"/>
    </source>
</evidence>
<evidence type="ECO:0000313" key="3">
    <source>
        <dbReference type="EMBL" id="OGM57166.1"/>
    </source>
</evidence>
<dbReference type="AlphaFoldDB" id="A0A1F8AZM0"/>
<evidence type="ECO:0000313" key="4">
    <source>
        <dbReference type="Proteomes" id="UP000178313"/>
    </source>
</evidence>
<keyword evidence="2" id="KW-1133">Transmembrane helix</keyword>
<feature type="transmembrane region" description="Helical" evidence="2">
    <location>
        <begin position="36"/>
        <end position="56"/>
    </location>
</feature>
<evidence type="ECO:0000256" key="1">
    <source>
        <dbReference type="SAM" id="MobiDB-lite"/>
    </source>
</evidence>
<sequence>MQETHPTQPVQPLQQVQQAVQPVVKKFPKFNLKGNLPLVLGVVLVILAGVGTGWLLSGRGGGSGGQTVPGAQSGPKEAGLADESTFKDSAEGVLEEGGVDGEGTHHLVRSGGASQNVYLTSTVIDLQSFVGKKVMVWGQTIAAQQAGWLMDVGKIKVTE</sequence>
<protein>
    <submittedName>
        <fullName evidence="3">Uncharacterized protein</fullName>
    </submittedName>
</protein>
<keyword evidence="2" id="KW-0812">Transmembrane</keyword>
<feature type="region of interest" description="Disordered" evidence="1">
    <location>
        <begin position="61"/>
        <end position="84"/>
    </location>
</feature>
<dbReference type="EMBL" id="MGGZ01000017">
    <property type="protein sequence ID" value="OGM57166.1"/>
    <property type="molecule type" value="Genomic_DNA"/>
</dbReference>
<organism evidence="3 4">
    <name type="scientific">Candidatus Woesebacteria bacterium RIFCSPHIGHO2_12_FULL_46_16</name>
    <dbReference type="NCBI Taxonomy" id="1802513"/>
    <lineage>
        <taxon>Bacteria</taxon>
        <taxon>Candidatus Woeseibacteriota</taxon>
    </lineage>
</organism>
<accession>A0A1F8AZM0</accession>